<proteinExistence type="predicted"/>
<dbReference type="InterPro" id="IPR026001">
    <property type="entry name" value="Abi-like_C"/>
</dbReference>
<feature type="domain" description="Abortive infection protein-like C-terminal" evidence="1">
    <location>
        <begin position="194"/>
        <end position="270"/>
    </location>
</feature>
<evidence type="ECO:0000259" key="1">
    <source>
        <dbReference type="Pfam" id="PF14355"/>
    </source>
</evidence>
<comment type="caution">
    <text evidence="2">The sequence shown here is derived from an EMBL/GenBank/DDBJ whole genome shotgun (WGS) entry which is preliminary data.</text>
</comment>
<dbReference type="Pfam" id="PF14355">
    <property type="entry name" value="Abi_C"/>
    <property type="match status" value="1"/>
</dbReference>
<accession>A0A0D0IHU8</accession>
<evidence type="ECO:0000313" key="3">
    <source>
        <dbReference type="Proteomes" id="UP000050700"/>
    </source>
</evidence>
<evidence type="ECO:0000313" key="2">
    <source>
        <dbReference type="EMBL" id="KIS34973.1"/>
    </source>
</evidence>
<name>A0A0D0IHU8_HAEIF</name>
<dbReference type="EMBL" id="JMQP01000002">
    <property type="protein sequence ID" value="KIS34973.1"/>
    <property type="molecule type" value="Genomic_DNA"/>
</dbReference>
<reference evidence="2 3" key="1">
    <citation type="submission" date="2014-05" db="EMBL/GenBank/DDBJ databases">
        <title>Methylome analysis of the phasevarions of Haemophilus influenzae.</title>
        <authorList>
            <person name="Atack J.M."/>
            <person name="Fox K.L."/>
            <person name="Power P.M."/>
            <person name="Clark T."/>
            <person name="Jurcisek J."/>
            <person name="Korlach J."/>
            <person name="Bakaletz L.O."/>
            <person name="Jennings M.P."/>
        </authorList>
    </citation>
    <scope>NUCLEOTIDE SEQUENCE [LARGE SCALE GENOMIC DNA]</scope>
    <source>
        <strain evidence="2 3">1209</strain>
    </source>
</reference>
<sequence>MSTQLIPLEIIAFLSKELPQFNSHTELDILFLSAGIASDSILNENRKKKVQRKLSNINDNCSEPIQKLEILLNEATKPVTGNDVSFGYPKTQEEEKKKTFKENIETELNRHGFAYINGKILPSKSLSPASIALSDLIKNRDVESINREFDRALENLNTNPLEAISSACNILESILKAYISEKNLALPNKQTLKELWKAVQKDFKFGSSKLGQDDLQRINSGITSIIDGIASIRTHESSAHGGGPESYIPEVRQARLVINAAHSLAVYILETWEAQDSLPQSSERFIIG</sequence>
<gene>
    <name evidence="2" type="ORF">NTHI1209_00576</name>
</gene>
<organism evidence="2 3">
    <name type="scientific">Haemophilus influenzae</name>
    <dbReference type="NCBI Taxonomy" id="727"/>
    <lineage>
        <taxon>Bacteria</taxon>
        <taxon>Pseudomonadati</taxon>
        <taxon>Pseudomonadota</taxon>
        <taxon>Gammaproteobacteria</taxon>
        <taxon>Pasteurellales</taxon>
        <taxon>Pasteurellaceae</taxon>
        <taxon>Haemophilus</taxon>
    </lineage>
</organism>
<dbReference type="RefSeq" id="WP_005662837.1">
    <property type="nucleotide sequence ID" value="NZ_CP089168.1"/>
</dbReference>
<dbReference type="AlphaFoldDB" id="A0A0D0IHU8"/>
<dbReference type="Proteomes" id="UP000050700">
    <property type="component" value="Unassembled WGS sequence"/>
</dbReference>
<dbReference type="PATRIC" id="fig|727.582.peg.518"/>
<protein>
    <recommendedName>
        <fullName evidence="1">Abortive infection protein-like C-terminal domain-containing protein</fullName>
    </recommendedName>
</protein>